<dbReference type="RefSeq" id="WP_090965700.1">
    <property type="nucleotide sequence ID" value="NZ_FOOA01000020.1"/>
</dbReference>
<name>A0A7W6BS25_9HYPH</name>
<dbReference type="InterPro" id="IPR037923">
    <property type="entry name" value="HTH-like"/>
</dbReference>
<dbReference type="InterPro" id="IPR003313">
    <property type="entry name" value="AraC-bd"/>
</dbReference>
<keyword evidence="1" id="KW-0805">Transcription regulation</keyword>
<evidence type="ECO:0000259" key="4">
    <source>
        <dbReference type="PROSITE" id="PS01124"/>
    </source>
</evidence>
<gene>
    <name evidence="5" type="ORF">GGR05_003176</name>
</gene>
<protein>
    <submittedName>
        <fullName evidence="5">AraC-like DNA-binding protein</fullName>
    </submittedName>
</protein>
<evidence type="ECO:0000256" key="3">
    <source>
        <dbReference type="ARBA" id="ARBA00023163"/>
    </source>
</evidence>
<proteinExistence type="predicted"/>
<accession>A0A7W6BS25</accession>
<dbReference type="SUPFAM" id="SSF46689">
    <property type="entry name" value="Homeodomain-like"/>
    <property type="match status" value="2"/>
</dbReference>
<evidence type="ECO:0000313" key="6">
    <source>
        <dbReference type="Proteomes" id="UP000531216"/>
    </source>
</evidence>
<dbReference type="PANTHER" id="PTHR46796">
    <property type="entry name" value="HTH-TYPE TRANSCRIPTIONAL ACTIVATOR RHAS-RELATED"/>
    <property type="match status" value="1"/>
</dbReference>
<keyword evidence="3" id="KW-0804">Transcription</keyword>
<dbReference type="GO" id="GO:0003700">
    <property type="term" value="F:DNA-binding transcription factor activity"/>
    <property type="evidence" value="ECO:0007669"/>
    <property type="project" value="InterPro"/>
</dbReference>
<keyword evidence="6" id="KW-1185">Reference proteome</keyword>
<dbReference type="PANTHER" id="PTHR46796:SF2">
    <property type="entry name" value="TRANSCRIPTIONAL REGULATORY PROTEIN"/>
    <property type="match status" value="1"/>
</dbReference>
<keyword evidence="2 5" id="KW-0238">DNA-binding</keyword>
<evidence type="ECO:0000256" key="2">
    <source>
        <dbReference type="ARBA" id="ARBA00023125"/>
    </source>
</evidence>
<dbReference type="AlphaFoldDB" id="A0A7W6BS25"/>
<evidence type="ECO:0000313" key="5">
    <source>
        <dbReference type="EMBL" id="MBB3937011.1"/>
    </source>
</evidence>
<dbReference type="GO" id="GO:0043565">
    <property type="term" value="F:sequence-specific DNA binding"/>
    <property type="evidence" value="ECO:0007669"/>
    <property type="project" value="InterPro"/>
</dbReference>
<reference evidence="5 6" key="1">
    <citation type="submission" date="2020-08" db="EMBL/GenBank/DDBJ databases">
        <title>Genomic Encyclopedia of Type Strains, Phase IV (KMG-IV): sequencing the most valuable type-strain genomes for metagenomic binning, comparative biology and taxonomic classification.</title>
        <authorList>
            <person name="Goeker M."/>
        </authorList>
    </citation>
    <scope>NUCLEOTIDE SEQUENCE [LARGE SCALE GENOMIC DNA]</scope>
    <source>
        <strain evidence="5 6">DSM 25024</strain>
    </source>
</reference>
<dbReference type="InterPro" id="IPR050204">
    <property type="entry name" value="AraC_XylS_family_regulators"/>
</dbReference>
<dbReference type="Gene3D" id="1.10.10.60">
    <property type="entry name" value="Homeodomain-like"/>
    <property type="match status" value="1"/>
</dbReference>
<dbReference type="OrthoDB" id="9809338at2"/>
<dbReference type="SUPFAM" id="SSF51215">
    <property type="entry name" value="Regulatory protein AraC"/>
    <property type="match status" value="1"/>
</dbReference>
<sequence length="288" mass="31419">MDHGSPRGQRMERVSFNRPLGHGGLETMAAHYVRQTFKPHAHPEYLIGVITGGVHAVWCRGEQHTVLPGTVMSMRPGDVHHGNAAVEAGWVQRMLYIDEDTMVEIMGDLRDSHRAPLPNFDACARRDDALAANLARIHDRVHASRLTLSRDAALVALAGLVAQISEGGPNDAPASATPDARARRLVDYLHAHVEADVSLDELASLAGLRRRQTIDLFRRQTGLPPHAYHIGLKVRLVQDRLRAGDAPAAAATEAGFADQSHMSRHFTAIVGMTPAAYSQAGRDRTFVL</sequence>
<dbReference type="InterPro" id="IPR018060">
    <property type="entry name" value="HTH_AraC"/>
</dbReference>
<feature type="domain" description="HTH araC/xylS-type" evidence="4">
    <location>
        <begin position="183"/>
        <end position="280"/>
    </location>
</feature>
<comment type="caution">
    <text evidence="5">The sequence shown here is derived from an EMBL/GenBank/DDBJ whole genome shotgun (WGS) entry which is preliminary data.</text>
</comment>
<dbReference type="PROSITE" id="PS01124">
    <property type="entry name" value="HTH_ARAC_FAMILY_2"/>
    <property type="match status" value="1"/>
</dbReference>
<dbReference type="Proteomes" id="UP000531216">
    <property type="component" value="Unassembled WGS sequence"/>
</dbReference>
<dbReference type="InterPro" id="IPR009057">
    <property type="entry name" value="Homeodomain-like_sf"/>
</dbReference>
<evidence type="ECO:0000256" key="1">
    <source>
        <dbReference type="ARBA" id="ARBA00023015"/>
    </source>
</evidence>
<dbReference type="EMBL" id="JACIDO010000006">
    <property type="protein sequence ID" value="MBB3937011.1"/>
    <property type="molecule type" value="Genomic_DNA"/>
</dbReference>
<dbReference type="Pfam" id="PF12833">
    <property type="entry name" value="HTH_18"/>
    <property type="match status" value="1"/>
</dbReference>
<dbReference type="SMART" id="SM00342">
    <property type="entry name" value="HTH_ARAC"/>
    <property type="match status" value="1"/>
</dbReference>
<organism evidence="5 6">
    <name type="scientific">Aureimonas phyllosphaerae</name>
    <dbReference type="NCBI Taxonomy" id="1166078"/>
    <lineage>
        <taxon>Bacteria</taxon>
        <taxon>Pseudomonadati</taxon>
        <taxon>Pseudomonadota</taxon>
        <taxon>Alphaproteobacteria</taxon>
        <taxon>Hyphomicrobiales</taxon>
        <taxon>Aurantimonadaceae</taxon>
        <taxon>Aureimonas</taxon>
    </lineage>
</organism>
<dbReference type="Pfam" id="PF02311">
    <property type="entry name" value="AraC_binding"/>
    <property type="match status" value="1"/>
</dbReference>